<keyword evidence="2" id="KW-1185">Reference proteome</keyword>
<organism evidence="1 2">
    <name type="scientific">Periplaneta americana</name>
    <name type="common">American cockroach</name>
    <name type="synonym">Blatta americana</name>
    <dbReference type="NCBI Taxonomy" id="6978"/>
    <lineage>
        <taxon>Eukaryota</taxon>
        <taxon>Metazoa</taxon>
        <taxon>Ecdysozoa</taxon>
        <taxon>Arthropoda</taxon>
        <taxon>Hexapoda</taxon>
        <taxon>Insecta</taxon>
        <taxon>Pterygota</taxon>
        <taxon>Neoptera</taxon>
        <taxon>Polyneoptera</taxon>
        <taxon>Dictyoptera</taxon>
        <taxon>Blattodea</taxon>
        <taxon>Blattoidea</taxon>
        <taxon>Blattidae</taxon>
        <taxon>Blattinae</taxon>
        <taxon>Periplaneta</taxon>
    </lineage>
</organism>
<reference evidence="1 2" key="1">
    <citation type="journal article" date="2022" name="Allergy">
        <title>Genome assembly and annotation of Periplaneta americana reveal a comprehensive cockroach allergen profile.</title>
        <authorList>
            <person name="Wang L."/>
            <person name="Xiong Q."/>
            <person name="Saelim N."/>
            <person name="Wang L."/>
            <person name="Nong W."/>
            <person name="Wan A.T."/>
            <person name="Shi M."/>
            <person name="Liu X."/>
            <person name="Cao Q."/>
            <person name="Hui J.H.L."/>
            <person name="Sookrung N."/>
            <person name="Leung T.F."/>
            <person name="Tungtrongchitr A."/>
            <person name="Tsui S.K.W."/>
        </authorList>
    </citation>
    <scope>NUCLEOTIDE SEQUENCE [LARGE SCALE GENOMIC DNA]</scope>
    <source>
        <strain evidence="1">PWHHKU_190912</strain>
    </source>
</reference>
<dbReference type="EMBL" id="JAJSOF020000003">
    <property type="protein sequence ID" value="KAJ4449644.1"/>
    <property type="molecule type" value="Genomic_DNA"/>
</dbReference>
<name>A0ABQ8TVR2_PERAM</name>
<dbReference type="Proteomes" id="UP001148838">
    <property type="component" value="Unassembled WGS sequence"/>
</dbReference>
<accession>A0ABQ8TVR2</accession>
<proteinExistence type="predicted"/>
<sequence>MAGLYLARQATRRDNIRNATNADCEGRYVVPAGIALRKHLSFSIVSRPISPITSEQSSNIMKMEGKAAKSKGHLEFIAIYQSSDKLRGTRSMADSRFGVMQT</sequence>
<evidence type="ECO:0000313" key="2">
    <source>
        <dbReference type="Proteomes" id="UP001148838"/>
    </source>
</evidence>
<evidence type="ECO:0000313" key="1">
    <source>
        <dbReference type="EMBL" id="KAJ4449644.1"/>
    </source>
</evidence>
<comment type="caution">
    <text evidence="1">The sequence shown here is derived from an EMBL/GenBank/DDBJ whole genome shotgun (WGS) entry which is preliminary data.</text>
</comment>
<gene>
    <name evidence="1" type="ORF">ANN_01048</name>
</gene>
<protein>
    <submittedName>
        <fullName evidence="1">Uncharacterized protein</fullName>
    </submittedName>
</protein>